<proteinExistence type="predicted"/>
<organism evidence="1 2">
    <name type="scientific">Zophobas morio</name>
    <dbReference type="NCBI Taxonomy" id="2755281"/>
    <lineage>
        <taxon>Eukaryota</taxon>
        <taxon>Metazoa</taxon>
        <taxon>Ecdysozoa</taxon>
        <taxon>Arthropoda</taxon>
        <taxon>Hexapoda</taxon>
        <taxon>Insecta</taxon>
        <taxon>Pterygota</taxon>
        <taxon>Neoptera</taxon>
        <taxon>Endopterygota</taxon>
        <taxon>Coleoptera</taxon>
        <taxon>Polyphaga</taxon>
        <taxon>Cucujiformia</taxon>
        <taxon>Tenebrionidae</taxon>
        <taxon>Zophobas</taxon>
    </lineage>
</organism>
<accession>A0AA38IK31</accession>
<keyword evidence="2" id="KW-1185">Reference proteome</keyword>
<reference evidence="1" key="1">
    <citation type="journal article" date="2023" name="G3 (Bethesda)">
        <title>Whole genome assemblies of Zophobas morio and Tenebrio molitor.</title>
        <authorList>
            <person name="Kaur S."/>
            <person name="Stinson S.A."/>
            <person name="diCenzo G.C."/>
        </authorList>
    </citation>
    <scope>NUCLEOTIDE SEQUENCE</scope>
    <source>
        <strain evidence="1">QUZm001</strain>
    </source>
</reference>
<dbReference type="EMBL" id="JALNTZ010000003">
    <property type="protein sequence ID" value="KAJ3659458.1"/>
    <property type="molecule type" value="Genomic_DNA"/>
</dbReference>
<evidence type="ECO:0000313" key="2">
    <source>
        <dbReference type="Proteomes" id="UP001168821"/>
    </source>
</evidence>
<protein>
    <submittedName>
        <fullName evidence="1">Uncharacterized protein</fullName>
    </submittedName>
</protein>
<dbReference type="Proteomes" id="UP001168821">
    <property type="component" value="Unassembled WGS sequence"/>
</dbReference>
<gene>
    <name evidence="1" type="ORF">Zmor_011147</name>
</gene>
<comment type="caution">
    <text evidence="1">The sequence shown here is derived from an EMBL/GenBank/DDBJ whole genome shotgun (WGS) entry which is preliminary data.</text>
</comment>
<name>A0AA38IK31_9CUCU</name>
<sequence>MIYDFKSWWSRFYKKTCLSNESYGKRVPRSQKKSFAIASFHQITISSPSEIVSRELINGLLTDTFRLRNTEKNLAFPTIQAYPEKLAISQKKMTDITNTLRFIPDAYNAFWQEIATWPTVEQERDND</sequence>
<dbReference type="AlphaFoldDB" id="A0AA38IK31"/>
<evidence type="ECO:0000313" key="1">
    <source>
        <dbReference type="EMBL" id="KAJ3659458.1"/>
    </source>
</evidence>